<dbReference type="Proteomes" id="UP000688137">
    <property type="component" value="Unassembled WGS sequence"/>
</dbReference>
<accession>A0A8S1PVG4</accession>
<dbReference type="OMA" id="WNEANTD"/>
<sequence>MRPKIACHLIIQDCFILEGDEEDYYKLKHIDKEIIQKSFNIPYKDMPILIKMFKQLEYSMIQYKLICSLIRNQKYYITCISFDIVNYIENNHESIKIEINILLEEICDEMYQLDDGSIILFCIKQFNLIQYSVNLNGDVILLLEYNISDQIQDKCKKIQYNKDGKNQFIIAFIQCSKWKIFEINHQEIQIILESQMQDYQPILKQFKNISGVQFCQLGSLTLLIFEEYNYLQINYEPHVGTTYEFLKVEYLILNIIPLRKMCISNIIIIYQKQTNLQPFQKINNYMVLNYTYDVDNIHLYSNYLFIQNQTQLIIRIDQHLIQKYEILNSSLIFFDQYNLFYQIDKTKLTVQFYRYFPISSFIEPKLKYIYIIMKLDLINTQSLNSCIRIQYENKTIEQKHQLAKAYIYRNCELKQETKLPIQNIFRILQQQFTVNNNNINLSIWNEANTDFICYQRLKSYKFKSKNQLRSIQSLNYLVFQNENFIYFHNCQQNKIEMIINTNQYQVLQYLDDYYLIDKKNKQLKVITFILGYLNQIVLYNNIEIIKAEQIQQSLIIHVKNEKFPILITKNSFQYQNIYLSEQLIQSEQILFYQNYGTYQFIQYPNLFAFEYKGEVYCFQFSDLLIISVKNWLKGLFQIYVIQNETNSILLYYTNTFELHQFYNYTLQEYKFSNPLKYICSLNRIAILTEQNQSFFIALFSYSDTSINLIDIIETDDIYFEILNNTLIYLKNQQIRQFYLNEVVALIKTNISIQKSLYIHFQQILKSSSKLNNEDIDLSLLFQNECYQLFTLKNSISLKLFKYENLYLKISEMFQGSINNLTIVSNLQIYLKNPFQSIYQINYCNNEIQICIEELKFKKQIQTQKIWYSFFVIVYEDKTICQILQPKNDDHLNQVFWISDYTFIWFGLFDNGLNVRLLECSLQMNGNCKEIQILDINFFAEKPLSSNIIKSENLVKIQNSLEQIYLYISNQNFTLIQLPDIHFDIQYVQDTENLFIALSDIDRTQVKLIIYQINFNGYVKIFSKIITQEIENALLIQDKFLILQIISCQLNVNIIIVNIMLKNQRNFFMIKLNINIQDGFIISYHLQKEIRNQLLDNQYIFDYVDENYLVLNLKQVQGTLLYDLQEDRLFYDYNYFTLHQIQITRINTTHFTFMNNSQISIGIIQQYEIDLQNIDNINFNFILYAQNDLSNTQIQINVTREISLNNLNKNIILIELTNFFFILFRIMCCRNKQKKYTTQ</sequence>
<reference evidence="2" key="1">
    <citation type="submission" date="2021-01" db="EMBL/GenBank/DDBJ databases">
        <authorList>
            <consortium name="Genoscope - CEA"/>
            <person name="William W."/>
        </authorList>
    </citation>
    <scope>NUCLEOTIDE SEQUENCE</scope>
</reference>
<dbReference type="EMBL" id="CAJJDM010000135">
    <property type="protein sequence ID" value="CAD8107051.1"/>
    <property type="molecule type" value="Genomic_DNA"/>
</dbReference>
<feature type="transmembrane region" description="Helical" evidence="1">
    <location>
        <begin position="1209"/>
        <end position="1226"/>
    </location>
</feature>
<evidence type="ECO:0000256" key="1">
    <source>
        <dbReference type="SAM" id="Phobius"/>
    </source>
</evidence>
<keyword evidence="1" id="KW-0812">Transmembrane</keyword>
<protein>
    <recommendedName>
        <fullName evidence="4">Transmembrane protein</fullName>
    </recommendedName>
</protein>
<name>A0A8S1PVG4_PARPR</name>
<evidence type="ECO:0000313" key="2">
    <source>
        <dbReference type="EMBL" id="CAD8107051.1"/>
    </source>
</evidence>
<gene>
    <name evidence="2" type="ORF">PPRIM_AZ9-3.1.T1320122</name>
</gene>
<evidence type="ECO:0008006" key="4">
    <source>
        <dbReference type="Google" id="ProtNLM"/>
    </source>
</evidence>
<keyword evidence="1" id="KW-1133">Transmembrane helix</keyword>
<keyword evidence="1" id="KW-0472">Membrane</keyword>
<dbReference type="AlphaFoldDB" id="A0A8S1PVG4"/>
<organism evidence="2 3">
    <name type="scientific">Paramecium primaurelia</name>
    <dbReference type="NCBI Taxonomy" id="5886"/>
    <lineage>
        <taxon>Eukaryota</taxon>
        <taxon>Sar</taxon>
        <taxon>Alveolata</taxon>
        <taxon>Ciliophora</taxon>
        <taxon>Intramacronucleata</taxon>
        <taxon>Oligohymenophorea</taxon>
        <taxon>Peniculida</taxon>
        <taxon>Parameciidae</taxon>
        <taxon>Paramecium</taxon>
    </lineage>
</organism>
<keyword evidence="3" id="KW-1185">Reference proteome</keyword>
<proteinExistence type="predicted"/>
<comment type="caution">
    <text evidence="2">The sequence shown here is derived from an EMBL/GenBank/DDBJ whole genome shotgun (WGS) entry which is preliminary data.</text>
</comment>
<evidence type="ECO:0000313" key="3">
    <source>
        <dbReference type="Proteomes" id="UP000688137"/>
    </source>
</evidence>